<name>A0ABD5VMN0_9EURY</name>
<keyword evidence="2" id="KW-0813">Transport</keyword>
<evidence type="ECO:0000259" key="4">
    <source>
        <dbReference type="SMART" id="SM00893"/>
    </source>
</evidence>
<evidence type="ECO:0000313" key="6">
    <source>
        <dbReference type="Proteomes" id="UP001596395"/>
    </source>
</evidence>
<accession>A0ABD5VMN0</accession>
<comment type="caution">
    <text evidence="5">The sequence shown here is derived from an EMBL/GenBank/DDBJ whole genome shotgun (WGS) entry which is preliminary data.</text>
</comment>
<dbReference type="PANTHER" id="PTHR21294:SF8">
    <property type="entry name" value="ELECTRON TRANSFER FLAVOPROTEIN SUBUNIT BETA"/>
    <property type="match status" value="1"/>
</dbReference>
<dbReference type="InterPro" id="IPR014730">
    <property type="entry name" value="ETF_a/b_N"/>
</dbReference>
<reference evidence="5 6" key="1">
    <citation type="journal article" date="2019" name="Int. J. Syst. Evol. Microbiol.">
        <title>The Global Catalogue of Microorganisms (GCM) 10K type strain sequencing project: providing services to taxonomists for standard genome sequencing and annotation.</title>
        <authorList>
            <consortium name="The Broad Institute Genomics Platform"/>
            <consortium name="The Broad Institute Genome Sequencing Center for Infectious Disease"/>
            <person name="Wu L."/>
            <person name="Ma J."/>
        </authorList>
    </citation>
    <scope>NUCLEOTIDE SEQUENCE [LARGE SCALE GENOMIC DNA]</scope>
    <source>
        <strain evidence="5 6">GX26</strain>
    </source>
</reference>
<gene>
    <name evidence="5" type="ORF">ACFQGB_17900</name>
</gene>
<sequence length="264" mass="28261">MKILTTVSEVRILDDQFEVDGLDVKNRYLTYELNEWDDYALEEAVQYAEASDEDVEVVTVTVGPQRAEETIRQGLAKGADRAIRVWDDALDAESVLGPRSKAQVLAAVVADEDPDLVLTGVQTGDAAWGATGVALAAAVDYAWAAVVNDLDLDASTGQASVHRELEGGLAELTDVDLPAVLTIQTGINQPRYASLRGIRQAQQKPLDVETLDDIGVDASVLDDGLELTALYEPESEGEATVFEGSTEEMTAELAALLREKGVGA</sequence>
<dbReference type="Gene3D" id="3.40.50.620">
    <property type="entry name" value="HUPs"/>
    <property type="match status" value="1"/>
</dbReference>
<evidence type="ECO:0000256" key="1">
    <source>
        <dbReference type="ARBA" id="ARBA00007557"/>
    </source>
</evidence>
<proteinExistence type="inferred from homology"/>
<dbReference type="SMART" id="SM00893">
    <property type="entry name" value="ETF"/>
    <property type="match status" value="1"/>
</dbReference>
<organism evidence="5 6">
    <name type="scientific">Halorubellus litoreus</name>
    <dbReference type="NCBI Taxonomy" id="755308"/>
    <lineage>
        <taxon>Archaea</taxon>
        <taxon>Methanobacteriati</taxon>
        <taxon>Methanobacteriota</taxon>
        <taxon>Stenosarchaea group</taxon>
        <taxon>Halobacteria</taxon>
        <taxon>Halobacteriales</taxon>
        <taxon>Halorubellaceae</taxon>
        <taxon>Halorubellus</taxon>
    </lineage>
</organism>
<dbReference type="SUPFAM" id="SSF52402">
    <property type="entry name" value="Adenine nucleotide alpha hydrolases-like"/>
    <property type="match status" value="1"/>
</dbReference>
<comment type="similarity">
    <text evidence="1">Belongs to the ETF beta-subunit/FixA family.</text>
</comment>
<evidence type="ECO:0000256" key="3">
    <source>
        <dbReference type="ARBA" id="ARBA00022982"/>
    </source>
</evidence>
<dbReference type="PIRSF" id="PIRSF000090">
    <property type="entry name" value="Beta-ETF"/>
    <property type="match status" value="1"/>
</dbReference>
<feature type="domain" description="Electron transfer flavoprotein alpha/beta-subunit N-terminal" evidence="4">
    <location>
        <begin position="21"/>
        <end position="218"/>
    </location>
</feature>
<dbReference type="Pfam" id="PF01012">
    <property type="entry name" value="ETF"/>
    <property type="match status" value="1"/>
</dbReference>
<protein>
    <submittedName>
        <fullName evidence="5">Electron transfer flavoprotein subunit beta/FixA family protein</fullName>
    </submittedName>
</protein>
<evidence type="ECO:0000256" key="2">
    <source>
        <dbReference type="ARBA" id="ARBA00022448"/>
    </source>
</evidence>
<keyword evidence="3" id="KW-0249">Electron transport</keyword>
<dbReference type="Proteomes" id="UP001596395">
    <property type="component" value="Unassembled WGS sequence"/>
</dbReference>
<evidence type="ECO:0000313" key="5">
    <source>
        <dbReference type="EMBL" id="MFC6954744.1"/>
    </source>
</evidence>
<dbReference type="InterPro" id="IPR014729">
    <property type="entry name" value="Rossmann-like_a/b/a_fold"/>
</dbReference>
<keyword evidence="6" id="KW-1185">Reference proteome</keyword>
<dbReference type="InterPro" id="IPR012255">
    <property type="entry name" value="ETF_b"/>
</dbReference>
<dbReference type="AlphaFoldDB" id="A0ABD5VMN0"/>
<dbReference type="EMBL" id="JBHSXN010000004">
    <property type="protein sequence ID" value="MFC6954744.1"/>
    <property type="molecule type" value="Genomic_DNA"/>
</dbReference>
<dbReference type="RefSeq" id="WP_336351687.1">
    <property type="nucleotide sequence ID" value="NZ_JAZAQL010000004.1"/>
</dbReference>
<dbReference type="PANTHER" id="PTHR21294">
    <property type="entry name" value="ELECTRON TRANSFER FLAVOPROTEIN BETA-SUBUNIT"/>
    <property type="match status" value="1"/>
</dbReference>